<comment type="subcellular location">
    <subcellularLocation>
        <location evidence="1">Membrane</location>
        <topology evidence="1">Multi-pass membrane protein</topology>
    </subcellularLocation>
</comment>
<dbReference type="OrthoDB" id="430207at2759"/>
<evidence type="ECO:0000313" key="10">
    <source>
        <dbReference type="Proteomes" id="UP000515151"/>
    </source>
</evidence>
<protein>
    <submittedName>
        <fullName evidence="11">PXMP2/4 family protein 4-like</fullName>
    </submittedName>
</protein>
<evidence type="ECO:0000256" key="5">
    <source>
        <dbReference type="ARBA" id="ARBA00023136"/>
    </source>
</evidence>
<keyword evidence="10" id="KW-1185">Reference proteome</keyword>
<dbReference type="PANTHER" id="PTHR11266:SF18">
    <property type="entry name" value="OS12G0508100 PROTEIN"/>
    <property type="match status" value="1"/>
</dbReference>
<dbReference type="RefSeq" id="XP_031378078.1">
    <property type="nucleotide sequence ID" value="XM_031522218.1"/>
</dbReference>
<proteinExistence type="inferred from homology"/>
<feature type="region of interest" description="Disordered" evidence="7">
    <location>
        <begin position="20"/>
        <end position="43"/>
    </location>
</feature>
<feature type="transmembrane region" description="Helical" evidence="6">
    <location>
        <begin position="209"/>
        <end position="227"/>
    </location>
</feature>
<dbReference type="AlphaFoldDB" id="A0A218X3U0"/>
<dbReference type="InterPro" id="IPR007248">
    <property type="entry name" value="Mpv17_PMP22"/>
</dbReference>
<dbReference type="Proteomes" id="UP000197138">
    <property type="component" value="Unassembled WGS sequence"/>
</dbReference>
<gene>
    <name evidence="11" type="primary">LOC116193496</name>
    <name evidence="8" type="ORF">CDL15_Pgr003342</name>
</gene>
<evidence type="ECO:0000313" key="9">
    <source>
        <dbReference type="Proteomes" id="UP000197138"/>
    </source>
</evidence>
<reference evidence="10" key="3">
    <citation type="journal article" date="2020" name="Plant Biotechnol. J.">
        <title>The pomegranate (Punica granatum L.) draft genome dissects genetic divergence between soft- and hard-seeded cultivars.</title>
        <authorList>
            <person name="Luo X."/>
            <person name="Li H."/>
            <person name="Wu Z."/>
            <person name="Yao W."/>
            <person name="Zhao P."/>
            <person name="Cao D."/>
            <person name="Yu H."/>
            <person name="Li K."/>
            <person name="Poudel K."/>
            <person name="Zhao D."/>
            <person name="Zhang F."/>
            <person name="Xia X."/>
            <person name="Chen L."/>
            <person name="Wang Q."/>
            <person name="Jing D."/>
            <person name="Cao S."/>
        </authorList>
    </citation>
    <scope>NUCLEOTIDE SEQUENCE [LARGE SCALE GENOMIC DNA]</scope>
</reference>
<sequence>MSGVLRRSSTLLRTLQKQGPSFSNHQVSHSHHFPGSQAQSRPYFGKLPNFPRRIRECNDLTPTTAMFSSSSSAGAASSKVGLVGWYLGMVKSRPIITKSVTCALIYTAADLSSQTIARAQSDSYDLQRTLRMAGYGMVILGPSLHFWFNLVSQLFPKRDLISTLKKMVMGQAIYGPIMTVVFFCVNAHLQGENGAEIVARLKRDLVPTLISGVMYWPACDFITFKFIPVHLQPLMSNSFSYLWTIYLTYMASLEKVETSSC</sequence>
<dbReference type="Proteomes" id="UP000515151">
    <property type="component" value="Chromosome 2"/>
</dbReference>
<evidence type="ECO:0000313" key="8">
    <source>
        <dbReference type="EMBL" id="OWM79171.1"/>
    </source>
</evidence>
<dbReference type="GO" id="GO:0005737">
    <property type="term" value="C:cytoplasm"/>
    <property type="evidence" value="ECO:0007669"/>
    <property type="project" value="TreeGrafter"/>
</dbReference>
<evidence type="ECO:0000256" key="4">
    <source>
        <dbReference type="ARBA" id="ARBA00022989"/>
    </source>
</evidence>
<evidence type="ECO:0000256" key="3">
    <source>
        <dbReference type="ARBA" id="ARBA00022692"/>
    </source>
</evidence>
<keyword evidence="4 6" id="KW-1133">Transmembrane helix</keyword>
<dbReference type="Pfam" id="PF04117">
    <property type="entry name" value="Mpv17_PMP22"/>
    <property type="match status" value="1"/>
</dbReference>
<organism evidence="8 9">
    <name type="scientific">Punica granatum</name>
    <name type="common">Pomegranate</name>
    <dbReference type="NCBI Taxonomy" id="22663"/>
    <lineage>
        <taxon>Eukaryota</taxon>
        <taxon>Viridiplantae</taxon>
        <taxon>Streptophyta</taxon>
        <taxon>Embryophyta</taxon>
        <taxon>Tracheophyta</taxon>
        <taxon>Spermatophyta</taxon>
        <taxon>Magnoliopsida</taxon>
        <taxon>eudicotyledons</taxon>
        <taxon>Gunneridae</taxon>
        <taxon>Pentapetalae</taxon>
        <taxon>rosids</taxon>
        <taxon>malvids</taxon>
        <taxon>Myrtales</taxon>
        <taxon>Lythraceae</taxon>
        <taxon>Punica</taxon>
    </lineage>
</organism>
<evidence type="ECO:0000256" key="2">
    <source>
        <dbReference type="ARBA" id="ARBA00006824"/>
    </source>
</evidence>
<dbReference type="PANTHER" id="PTHR11266">
    <property type="entry name" value="PEROXISOMAL MEMBRANE PROTEIN 2, PXMP2 MPV17"/>
    <property type="match status" value="1"/>
</dbReference>
<feature type="transmembrane region" description="Helical" evidence="6">
    <location>
        <begin position="132"/>
        <end position="151"/>
    </location>
</feature>
<comment type="similarity">
    <text evidence="2 6">Belongs to the peroxisomal membrane protein PXMP2/4 family.</text>
</comment>
<reference evidence="9" key="1">
    <citation type="journal article" date="2017" name="Plant J.">
        <title>The pomegranate (Punica granatum L.) genome and the genomics of punicalagin biosynthesis.</title>
        <authorList>
            <person name="Qin G."/>
            <person name="Xu C."/>
            <person name="Ming R."/>
            <person name="Tang H."/>
            <person name="Guyot R."/>
            <person name="Kramer E.M."/>
            <person name="Hu Y."/>
            <person name="Yi X."/>
            <person name="Qi Y."/>
            <person name="Xu X."/>
            <person name="Gao Z."/>
            <person name="Pan H."/>
            <person name="Jian J."/>
            <person name="Tian Y."/>
            <person name="Yue Z."/>
            <person name="Xu Y."/>
        </authorList>
    </citation>
    <scope>NUCLEOTIDE SEQUENCE [LARGE SCALE GENOMIC DNA]</scope>
    <source>
        <strain evidence="9">cv. Dabenzi</strain>
    </source>
</reference>
<dbReference type="EMBL" id="MTKT01002492">
    <property type="protein sequence ID" value="OWM79171.1"/>
    <property type="molecule type" value="Genomic_DNA"/>
</dbReference>
<evidence type="ECO:0000256" key="1">
    <source>
        <dbReference type="ARBA" id="ARBA00004141"/>
    </source>
</evidence>
<keyword evidence="5 6" id="KW-0472">Membrane</keyword>
<dbReference type="GO" id="GO:0016020">
    <property type="term" value="C:membrane"/>
    <property type="evidence" value="ECO:0007669"/>
    <property type="project" value="UniProtKB-SubCell"/>
</dbReference>
<reference evidence="8" key="2">
    <citation type="submission" date="2017-06" db="EMBL/GenBank/DDBJ databases">
        <title>The pomegranate genome and the genomics of punicalagin biosynthesis.</title>
        <authorList>
            <person name="Xu C."/>
        </authorList>
    </citation>
    <scope>NUCLEOTIDE SEQUENCE [LARGE SCALE GENOMIC DNA]</scope>
    <source>
        <tissue evidence="8">Fresh leaf</tissue>
    </source>
</reference>
<accession>A0A218X3U0</accession>
<evidence type="ECO:0000256" key="6">
    <source>
        <dbReference type="RuleBase" id="RU363053"/>
    </source>
</evidence>
<evidence type="ECO:0000256" key="7">
    <source>
        <dbReference type="SAM" id="MobiDB-lite"/>
    </source>
</evidence>
<evidence type="ECO:0000313" key="11">
    <source>
        <dbReference type="RefSeq" id="XP_031378078.1"/>
    </source>
</evidence>
<name>A0A218X3U0_PUNGR</name>
<feature type="transmembrane region" description="Helical" evidence="6">
    <location>
        <begin position="172"/>
        <end position="189"/>
    </location>
</feature>
<dbReference type="GeneID" id="116193496"/>
<keyword evidence="3 6" id="KW-0812">Transmembrane</keyword>
<reference evidence="11" key="4">
    <citation type="submission" date="2025-04" db="UniProtKB">
        <authorList>
            <consortium name="RefSeq"/>
        </authorList>
    </citation>
    <scope>IDENTIFICATION</scope>
    <source>
        <tissue evidence="11">Leaf</tissue>
    </source>
</reference>